<evidence type="ECO:0000313" key="2">
    <source>
        <dbReference type="Proteomes" id="UP000735302"/>
    </source>
</evidence>
<keyword evidence="2" id="KW-1185">Reference proteome</keyword>
<dbReference type="AlphaFoldDB" id="A0AAV3ZNQ2"/>
<accession>A0AAV3ZNQ2</accession>
<proteinExistence type="predicted"/>
<reference evidence="1 2" key="1">
    <citation type="journal article" date="2021" name="Elife">
        <title>Chloroplast acquisition without the gene transfer in kleptoplastic sea slugs, Plakobranchus ocellatus.</title>
        <authorList>
            <person name="Maeda T."/>
            <person name="Takahashi S."/>
            <person name="Yoshida T."/>
            <person name="Shimamura S."/>
            <person name="Takaki Y."/>
            <person name="Nagai Y."/>
            <person name="Toyoda A."/>
            <person name="Suzuki Y."/>
            <person name="Arimoto A."/>
            <person name="Ishii H."/>
            <person name="Satoh N."/>
            <person name="Nishiyama T."/>
            <person name="Hasebe M."/>
            <person name="Maruyama T."/>
            <person name="Minagawa J."/>
            <person name="Obokata J."/>
            <person name="Shigenobu S."/>
        </authorList>
    </citation>
    <scope>NUCLEOTIDE SEQUENCE [LARGE SCALE GENOMIC DNA]</scope>
</reference>
<dbReference type="EMBL" id="BLXT01002664">
    <property type="protein sequence ID" value="GFN96222.1"/>
    <property type="molecule type" value="Genomic_DNA"/>
</dbReference>
<comment type="caution">
    <text evidence="1">The sequence shown here is derived from an EMBL/GenBank/DDBJ whole genome shotgun (WGS) entry which is preliminary data.</text>
</comment>
<sequence>MRTKESLNRERSFNMSAALEEVSAGLAECPCGRTLFYSHNNFPPLPGLLVAQWLRTRPRSRICRVRSVVYPSPASNDLADRSLED</sequence>
<gene>
    <name evidence="1" type="ORF">PoB_002272800</name>
</gene>
<protein>
    <submittedName>
        <fullName evidence="1">Uncharacterized protein</fullName>
    </submittedName>
</protein>
<evidence type="ECO:0000313" key="1">
    <source>
        <dbReference type="EMBL" id="GFN96222.1"/>
    </source>
</evidence>
<name>A0AAV3ZNQ2_9GAST</name>
<organism evidence="1 2">
    <name type="scientific">Plakobranchus ocellatus</name>
    <dbReference type="NCBI Taxonomy" id="259542"/>
    <lineage>
        <taxon>Eukaryota</taxon>
        <taxon>Metazoa</taxon>
        <taxon>Spiralia</taxon>
        <taxon>Lophotrochozoa</taxon>
        <taxon>Mollusca</taxon>
        <taxon>Gastropoda</taxon>
        <taxon>Heterobranchia</taxon>
        <taxon>Euthyneura</taxon>
        <taxon>Panpulmonata</taxon>
        <taxon>Sacoglossa</taxon>
        <taxon>Placobranchoidea</taxon>
        <taxon>Plakobranchidae</taxon>
        <taxon>Plakobranchus</taxon>
    </lineage>
</organism>
<dbReference type="Proteomes" id="UP000735302">
    <property type="component" value="Unassembled WGS sequence"/>
</dbReference>